<comment type="caution">
    <text evidence="5">The sequence shown here is derived from an EMBL/GenBank/DDBJ whole genome shotgun (WGS) entry which is preliminary data.</text>
</comment>
<protein>
    <submittedName>
        <fullName evidence="5">Heat shock cognate 70 kDa protein-like</fullName>
    </submittedName>
</protein>
<dbReference type="EMBL" id="BKCJ010261601">
    <property type="protein sequence ID" value="GEZ28999.1"/>
    <property type="molecule type" value="Genomic_DNA"/>
</dbReference>
<dbReference type="FunFam" id="3.30.420.40:FF:000545">
    <property type="entry name" value="Endoplasmic reticulum chaperone BiP"/>
    <property type="match status" value="1"/>
</dbReference>
<keyword evidence="4" id="KW-0067">ATP-binding</keyword>
<accession>A0A699I736</accession>
<sequence length="310" mass="35008">MGSRVQKDIELWPFKITEGSEEKPMFVVERKSGLKREFSCEEVYSMILKNIKEAAEAYLGTMVTHAVITVPQHFSDTQQQITKDASKLVGLNVMRVITEPRSAQVSYVLDKSLDLYSPIDKTVFVFDMSGKTFTVSLLRINKAGTINSVENAAGDTHLSGEDFDKFMVNHCVQEFKKKENKDVTENEKARIRLNVACEEAKRDLSSTTQTSIEIDSLIDEIDFSIKFSKENFEELKVRFLNECIEHVKNCLKDHKMHKTDVDDVVIVGGSKQNISMVQQMLMKFFDGKPILKSVNVDEAVAHGAALLAAR</sequence>
<dbReference type="GO" id="GO:0005524">
    <property type="term" value="F:ATP binding"/>
    <property type="evidence" value="ECO:0007669"/>
    <property type="project" value="UniProtKB-KW"/>
</dbReference>
<dbReference type="FunFam" id="3.30.30.30:FF:000005">
    <property type="entry name" value="Heat shock protein ssb1"/>
    <property type="match status" value="1"/>
</dbReference>
<dbReference type="Pfam" id="PF00012">
    <property type="entry name" value="HSP70"/>
    <property type="match status" value="1"/>
</dbReference>
<reference evidence="5" key="1">
    <citation type="journal article" date="2019" name="Sci. Rep.">
        <title>Draft genome of Tanacetum cinerariifolium, the natural source of mosquito coil.</title>
        <authorList>
            <person name="Yamashiro T."/>
            <person name="Shiraishi A."/>
            <person name="Satake H."/>
            <person name="Nakayama K."/>
        </authorList>
    </citation>
    <scope>NUCLEOTIDE SEQUENCE</scope>
</reference>
<keyword evidence="3" id="KW-0547">Nucleotide-binding</keyword>
<comment type="similarity">
    <text evidence="2">Belongs to the heat shock protein 70 family.</text>
</comment>
<dbReference type="PRINTS" id="PR00301">
    <property type="entry name" value="HEATSHOCK70"/>
</dbReference>
<dbReference type="Gene3D" id="3.90.640.10">
    <property type="entry name" value="Actin, Chain A, domain 4"/>
    <property type="match status" value="1"/>
</dbReference>
<dbReference type="Gene3D" id="3.30.420.40">
    <property type="match status" value="2"/>
</dbReference>
<gene>
    <name evidence="5" type="ORF">Tci_500972</name>
</gene>
<evidence type="ECO:0000313" key="5">
    <source>
        <dbReference type="EMBL" id="GEZ28999.1"/>
    </source>
</evidence>
<dbReference type="FunFam" id="3.90.640.10:FF:000010">
    <property type="entry name" value="heat shock 70 kDa protein 14"/>
    <property type="match status" value="1"/>
</dbReference>
<evidence type="ECO:0000256" key="2">
    <source>
        <dbReference type="ARBA" id="ARBA00007381"/>
    </source>
</evidence>
<dbReference type="InterPro" id="IPR043129">
    <property type="entry name" value="ATPase_NBD"/>
</dbReference>
<keyword evidence="5" id="KW-0346">Stress response</keyword>
<dbReference type="Gene3D" id="3.30.30.30">
    <property type="match status" value="1"/>
</dbReference>
<evidence type="ECO:0000256" key="1">
    <source>
        <dbReference type="ARBA" id="ARBA00004319"/>
    </source>
</evidence>
<dbReference type="InterPro" id="IPR013126">
    <property type="entry name" value="Hsp_70_fam"/>
</dbReference>
<evidence type="ECO:0000256" key="3">
    <source>
        <dbReference type="ARBA" id="ARBA00022741"/>
    </source>
</evidence>
<dbReference type="AlphaFoldDB" id="A0A699I736"/>
<name>A0A699I736_TANCI</name>
<dbReference type="GO" id="GO:0140662">
    <property type="term" value="F:ATP-dependent protein folding chaperone"/>
    <property type="evidence" value="ECO:0007669"/>
    <property type="project" value="InterPro"/>
</dbReference>
<dbReference type="SUPFAM" id="SSF53067">
    <property type="entry name" value="Actin-like ATPase domain"/>
    <property type="match status" value="2"/>
</dbReference>
<dbReference type="PANTHER" id="PTHR19375">
    <property type="entry name" value="HEAT SHOCK PROTEIN 70KDA"/>
    <property type="match status" value="1"/>
</dbReference>
<comment type="subcellular location">
    <subcellularLocation>
        <location evidence="1">Endoplasmic reticulum lumen</location>
    </subcellularLocation>
</comment>
<organism evidence="5">
    <name type="scientific">Tanacetum cinerariifolium</name>
    <name type="common">Dalmatian daisy</name>
    <name type="synonym">Chrysanthemum cinerariifolium</name>
    <dbReference type="NCBI Taxonomy" id="118510"/>
    <lineage>
        <taxon>Eukaryota</taxon>
        <taxon>Viridiplantae</taxon>
        <taxon>Streptophyta</taxon>
        <taxon>Embryophyta</taxon>
        <taxon>Tracheophyta</taxon>
        <taxon>Spermatophyta</taxon>
        <taxon>Magnoliopsida</taxon>
        <taxon>eudicotyledons</taxon>
        <taxon>Gunneridae</taxon>
        <taxon>Pentapetalae</taxon>
        <taxon>asterids</taxon>
        <taxon>campanulids</taxon>
        <taxon>Asterales</taxon>
        <taxon>Asteraceae</taxon>
        <taxon>Asteroideae</taxon>
        <taxon>Anthemideae</taxon>
        <taxon>Anthemidinae</taxon>
        <taxon>Tanacetum</taxon>
    </lineage>
</organism>
<evidence type="ECO:0000256" key="4">
    <source>
        <dbReference type="ARBA" id="ARBA00022840"/>
    </source>
</evidence>
<dbReference type="GO" id="GO:0005788">
    <property type="term" value="C:endoplasmic reticulum lumen"/>
    <property type="evidence" value="ECO:0007669"/>
    <property type="project" value="UniProtKB-SubCell"/>
</dbReference>
<proteinExistence type="inferred from homology"/>